<keyword evidence="1" id="KW-0812">Transmembrane</keyword>
<feature type="transmembrane region" description="Helical" evidence="1">
    <location>
        <begin position="27"/>
        <end position="48"/>
    </location>
</feature>
<feature type="transmembrane region" description="Helical" evidence="1">
    <location>
        <begin position="68"/>
        <end position="90"/>
    </location>
</feature>
<protein>
    <recommendedName>
        <fullName evidence="4">Succinate dehydrogenase</fullName>
    </recommendedName>
</protein>
<accession>A0A934KE15</accession>
<evidence type="ECO:0000313" key="2">
    <source>
        <dbReference type="EMBL" id="MBJ7600788.1"/>
    </source>
</evidence>
<dbReference type="EMBL" id="JAEKNR010000217">
    <property type="protein sequence ID" value="MBJ7600788.1"/>
    <property type="molecule type" value="Genomic_DNA"/>
</dbReference>
<organism evidence="2 3">
    <name type="scientific">Candidatus Nephthysia bennettiae</name>
    <dbReference type="NCBI Taxonomy" id="3127016"/>
    <lineage>
        <taxon>Bacteria</taxon>
        <taxon>Bacillati</taxon>
        <taxon>Candidatus Dormiibacterota</taxon>
        <taxon>Candidatus Dormibacteria</taxon>
        <taxon>Candidatus Dormibacterales</taxon>
        <taxon>Candidatus Dormibacteraceae</taxon>
        <taxon>Candidatus Nephthysia</taxon>
    </lineage>
</organism>
<proteinExistence type="predicted"/>
<comment type="caution">
    <text evidence="2">The sequence shown here is derived from an EMBL/GenBank/DDBJ whole genome shotgun (WGS) entry which is preliminary data.</text>
</comment>
<gene>
    <name evidence="2" type="ORF">JF922_22295</name>
</gene>
<dbReference type="RefSeq" id="WP_338204752.1">
    <property type="nucleotide sequence ID" value="NZ_JAEKNR010000217.1"/>
</dbReference>
<keyword evidence="3" id="KW-1185">Reference proteome</keyword>
<evidence type="ECO:0008006" key="4">
    <source>
        <dbReference type="Google" id="ProtNLM"/>
    </source>
</evidence>
<feature type="transmembrane region" description="Helical" evidence="1">
    <location>
        <begin position="163"/>
        <end position="184"/>
    </location>
</feature>
<keyword evidence="1" id="KW-1133">Transmembrane helix</keyword>
<evidence type="ECO:0000313" key="3">
    <source>
        <dbReference type="Proteomes" id="UP000612893"/>
    </source>
</evidence>
<dbReference type="Proteomes" id="UP000612893">
    <property type="component" value="Unassembled WGS sequence"/>
</dbReference>
<dbReference type="AlphaFoldDB" id="A0A934KE15"/>
<evidence type="ECO:0000256" key="1">
    <source>
        <dbReference type="SAM" id="Phobius"/>
    </source>
</evidence>
<keyword evidence="1" id="KW-0472">Membrane</keyword>
<reference evidence="2" key="1">
    <citation type="submission" date="2020-10" db="EMBL/GenBank/DDBJ databases">
        <title>Ca. Dormibacterota MAGs.</title>
        <authorList>
            <person name="Montgomery K."/>
        </authorList>
    </citation>
    <scope>NUCLEOTIDE SEQUENCE [LARGE SCALE GENOMIC DNA]</scope>
    <source>
        <strain evidence="2">SC8812_S17_10</strain>
    </source>
</reference>
<name>A0A934KE15_9BACT</name>
<feature type="transmembrane region" description="Helical" evidence="1">
    <location>
        <begin position="137"/>
        <end position="157"/>
    </location>
</feature>
<sequence length="251" mass="28585">MALSQPAPGSVAGTPAVRNPHGSRPNWLYPTVVVVVFTAFVVYGAYVGLFETSGRYGPYLSPFFSPEIYVRIGGFLIPPGIWIAPFPLAFRLTCYYYRKAYYRAFLWHPRSCAVEEPHRGSYRGETRFWLFNNLHRFALYAIVVQMLVLLYDAVAAFQYQGSFHLGLGNVILVVNLVLLSGYTFGCHALRHLFGGTDCFSCHRVRYRLWKGVTVLNVNHETWAWASMLSVWATDLYIRLLIHGAIPHVPWN</sequence>